<dbReference type="SUPFAM" id="SSF53187">
    <property type="entry name" value="Zn-dependent exopeptidases"/>
    <property type="match status" value="1"/>
</dbReference>
<dbReference type="InterPro" id="IPR001261">
    <property type="entry name" value="ArgE/DapE_CS"/>
</dbReference>
<dbReference type="Gene3D" id="3.30.70.360">
    <property type="match status" value="1"/>
</dbReference>
<evidence type="ECO:0000256" key="4">
    <source>
        <dbReference type="ARBA" id="ARBA00022571"/>
    </source>
</evidence>
<dbReference type="CDD" id="cd03894">
    <property type="entry name" value="M20_ArgE"/>
    <property type="match status" value="1"/>
</dbReference>
<evidence type="ECO:0000256" key="2">
    <source>
        <dbReference type="ARBA" id="ARBA00005691"/>
    </source>
</evidence>
<dbReference type="PANTHER" id="PTHR43808:SF31">
    <property type="entry name" value="N-ACETYL-L-CITRULLINE DEACETYLASE"/>
    <property type="match status" value="1"/>
</dbReference>
<evidence type="ECO:0000256" key="1">
    <source>
        <dbReference type="ARBA" id="ARBA00001947"/>
    </source>
</evidence>
<evidence type="ECO:0000256" key="9">
    <source>
        <dbReference type="ARBA" id="ARBA00023285"/>
    </source>
</evidence>
<dbReference type="InterPro" id="IPR011650">
    <property type="entry name" value="Peptidase_M20_dimer"/>
</dbReference>
<keyword evidence="5" id="KW-0028">Amino-acid biosynthesis</keyword>
<keyword evidence="7" id="KW-0378">Hydrolase</keyword>
<dbReference type="GO" id="GO:0046872">
    <property type="term" value="F:metal ion binding"/>
    <property type="evidence" value="ECO:0007669"/>
    <property type="project" value="UniProtKB-KW"/>
</dbReference>
<dbReference type="NCBIfam" id="NF005710">
    <property type="entry name" value="PRK07522.1"/>
    <property type="match status" value="1"/>
</dbReference>
<keyword evidence="12" id="KW-1185">Reference proteome</keyword>
<dbReference type="GO" id="GO:0006526">
    <property type="term" value="P:L-arginine biosynthetic process"/>
    <property type="evidence" value="ECO:0007669"/>
    <property type="project" value="UniProtKB-KW"/>
</dbReference>
<organism evidence="11 12">
    <name type="scientific">Legionella antarctica</name>
    <dbReference type="NCBI Taxonomy" id="2708020"/>
    <lineage>
        <taxon>Bacteria</taxon>
        <taxon>Pseudomonadati</taxon>
        <taxon>Pseudomonadota</taxon>
        <taxon>Gammaproteobacteria</taxon>
        <taxon>Legionellales</taxon>
        <taxon>Legionellaceae</taxon>
        <taxon>Legionella</taxon>
    </lineage>
</organism>
<dbReference type="Pfam" id="PF07687">
    <property type="entry name" value="M20_dimer"/>
    <property type="match status" value="1"/>
</dbReference>
<dbReference type="InterPro" id="IPR010169">
    <property type="entry name" value="AcOrn-deacetyl"/>
</dbReference>
<evidence type="ECO:0000259" key="10">
    <source>
        <dbReference type="Pfam" id="PF07687"/>
    </source>
</evidence>
<dbReference type="InterPro" id="IPR050072">
    <property type="entry name" value="Peptidase_M20A"/>
</dbReference>
<dbReference type="Proteomes" id="UP000502894">
    <property type="component" value="Chromosome"/>
</dbReference>
<evidence type="ECO:0000313" key="11">
    <source>
        <dbReference type="EMBL" id="BCA94449.1"/>
    </source>
</evidence>
<dbReference type="NCBIfam" id="TIGR01892">
    <property type="entry name" value="AcOrn-deacetyl"/>
    <property type="match status" value="1"/>
</dbReference>
<sequence length="393" mass="43816">MNTVQWLTRLISYNTVSSNSNRPLIEAVDDWFKSHDIDSYIIPGPSEGKVNLFATIPASDGQIEGGLLLSGHTDVVPVVGQIWNSDPFVATEYDGKIYGRGACDMKGFLAVLLALAPEFKKSKLLKPIHYSFTCDEEIGCLGVDYLVDYLQKIGIHPEGCIVGEPSSMRPIVGEKARVLYYCQIQGKSVHSSLAAYGCNAIEYASRLICYINRIARYVKENGPFDTAFDLPYTTITTNLIEGGTATNIIPGRCEFTLELRYISEFLLENFNNQIKNYINERLLPEMRKTYPDAVISFEKISDAPGFNAIEDSSIIRIVRAVTGIKSRFKVSYATESGIFQNARIPTLICGPGNIEQAHTPNEFITIEQLCLCEKVLHNVLHFFCMDLEDSDNS</sequence>
<protein>
    <submittedName>
        <fullName evidence="11">Acetylornithine deacetylase</fullName>
    </submittedName>
</protein>
<dbReference type="Gene3D" id="3.40.630.10">
    <property type="entry name" value="Zn peptidases"/>
    <property type="match status" value="1"/>
</dbReference>
<evidence type="ECO:0000256" key="8">
    <source>
        <dbReference type="ARBA" id="ARBA00022833"/>
    </source>
</evidence>
<keyword evidence="8" id="KW-0862">Zinc</keyword>
<dbReference type="EMBL" id="AP022839">
    <property type="protein sequence ID" value="BCA94449.1"/>
    <property type="molecule type" value="Genomic_DNA"/>
</dbReference>
<dbReference type="AlphaFoldDB" id="A0A6F8T1Z1"/>
<dbReference type="SUPFAM" id="SSF55031">
    <property type="entry name" value="Bacterial exopeptidase dimerisation domain"/>
    <property type="match status" value="1"/>
</dbReference>
<evidence type="ECO:0000256" key="6">
    <source>
        <dbReference type="ARBA" id="ARBA00022723"/>
    </source>
</evidence>
<comment type="cofactor">
    <cofactor evidence="1">
        <name>Zn(2+)</name>
        <dbReference type="ChEBI" id="CHEBI:29105"/>
    </cofactor>
</comment>
<evidence type="ECO:0000256" key="7">
    <source>
        <dbReference type="ARBA" id="ARBA00022801"/>
    </source>
</evidence>
<accession>A0A6F8T1Z1</accession>
<comment type="similarity">
    <text evidence="2">Belongs to the peptidase M20A family. ArgE subfamily.</text>
</comment>
<gene>
    <name evidence="11" type="primary">argE</name>
    <name evidence="11" type="ORF">TUM19329_08100</name>
</gene>
<keyword evidence="9" id="KW-0170">Cobalt</keyword>
<dbReference type="KEGG" id="lant:TUM19329_08100"/>
<dbReference type="InterPro" id="IPR002933">
    <property type="entry name" value="Peptidase_M20"/>
</dbReference>
<evidence type="ECO:0000313" key="12">
    <source>
        <dbReference type="Proteomes" id="UP000502894"/>
    </source>
</evidence>
<dbReference type="Pfam" id="PF01546">
    <property type="entry name" value="Peptidase_M20"/>
    <property type="match status" value="1"/>
</dbReference>
<keyword evidence="4" id="KW-0055">Arginine biosynthesis</keyword>
<feature type="domain" description="Peptidase M20 dimerisation" evidence="10">
    <location>
        <begin position="176"/>
        <end position="283"/>
    </location>
</feature>
<dbReference type="RefSeq" id="WP_173236344.1">
    <property type="nucleotide sequence ID" value="NZ_AP022839.1"/>
</dbReference>
<dbReference type="PANTHER" id="PTHR43808">
    <property type="entry name" value="ACETYLORNITHINE DEACETYLASE"/>
    <property type="match status" value="1"/>
</dbReference>
<dbReference type="GO" id="GO:0008777">
    <property type="term" value="F:acetylornithine deacetylase activity"/>
    <property type="evidence" value="ECO:0007669"/>
    <property type="project" value="TreeGrafter"/>
</dbReference>
<dbReference type="PROSITE" id="PS00758">
    <property type="entry name" value="ARGE_DAPE_CPG2_1"/>
    <property type="match status" value="1"/>
</dbReference>
<evidence type="ECO:0000256" key="5">
    <source>
        <dbReference type="ARBA" id="ARBA00022605"/>
    </source>
</evidence>
<dbReference type="InterPro" id="IPR036264">
    <property type="entry name" value="Bact_exopeptidase_dim_dom"/>
</dbReference>
<reference evidence="11" key="1">
    <citation type="journal article" date="2020" name="Microbiol. Resour. Announc.">
        <title>Complete Genome Sequence of Novel Psychrotolerant Legionella Strain TUM19329, Isolated from Antarctic Lake Sediment.</title>
        <authorList>
            <person name="Shimada S."/>
            <person name="Nakai R."/>
            <person name="Aoki K."/>
            <person name="Shimoeda N."/>
            <person name="Ohno G."/>
            <person name="Miyazaki Y."/>
            <person name="Kudoh S."/>
            <person name="Imura S."/>
            <person name="Watanabe K."/>
            <person name="Ishii Y."/>
            <person name="Tateda K."/>
        </authorList>
    </citation>
    <scope>NUCLEOTIDE SEQUENCE [LARGE SCALE GENOMIC DNA]</scope>
    <source>
        <strain evidence="11">TUM19329</strain>
    </source>
</reference>
<name>A0A6F8T1Z1_9GAMM</name>
<keyword evidence="3" id="KW-0963">Cytoplasm</keyword>
<keyword evidence="6" id="KW-0479">Metal-binding</keyword>
<proteinExistence type="inferred from homology"/>
<evidence type="ECO:0000256" key="3">
    <source>
        <dbReference type="ARBA" id="ARBA00022490"/>
    </source>
</evidence>